<proteinExistence type="predicted"/>
<dbReference type="GO" id="GO:0003676">
    <property type="term" value="F:nucleic acid binding"/>
    <property type="evidence" value="ECO:0007669"/>
    <property type="project" value="InterPro"/>
</dbReference>
<keyword evidence="2" id="KW-0175">Coiled coil</keyword>
<comment type="caution">
    <text evidence="4">The sequence shown here is derived from an EMBL/GenBank/DDBJ whole genome shotgun (WGS) entry which is preliminary data.</text>
</comment>
<keyword evidence="1" id="KW-0862">Zinc</keyword>
<feature type="domain" description="CCHC-type" evidence="3">
    <location>
        <begin position="304"/>
        <end position="317"/>
    </location>
</feature>
<dbReference type="InterPro" id="IPR036875">
    <property type="entry name" value="Znf_CCHC_sf"/>
</dbReference>
<feature type="coiled-coil region" evidence="2">
    <location>
        <begin position="22"/>
        <end position="143"/>
    </location>
</feature>
<dbReference type="GO" id="GO:0008270">
    <property type="term" value="F:zinc ion binding"/>
    <property type="evidence" value="ECO:0007669"/>
    <property type="project" value="UniProtKB-KW"/>
</dbReference>
<organism evidence="4 5">
    <name type="scientific">Blepharisma stoltei</name>
    <dbReference type="NCBI Taxonomy" id="1481888"/>
    <lineage>
        <taxon>Eukaryota</taxon>
        <taxon>Sar</taxon>
        <taxon>Alveolata</taxon>
        <taxon>Ciliophora</taxon>
        <taxon>Postciliodesmatophora</taxon>
        <taxon>Heterotrichea</taxon>
        <taxon>Heterotrichida</taxon>
        <taxon>Blepharismidae</taxon>
        <taxon>Blepharisma</taxon>
    </lineage>
</organism>
<dbReference type="InterPro" id="IPR001878">
    <property type="entry name" value="Znf_CCHC"/>
</dbReference>
<protein>
    <recommendedName>
        <fullName evidence="3">CCHC-type domain-containing protein</fullName>
    </recommendedName>
</protein>
<feature type="domain" description="CCHC-type" evidence="3">
    <location>
        <begin position="320"/>
        <end position="335"/>
    </location>
</feature>
<evidence type="ECO:0000256" key="2">
    <source>
        <dbReference type="SAM" id="Coils"/>
    </source>
</evidence>
<dbReference type="AlphaFoldDB" id="A0AAU9KS32"/>
<keyword evidence="5" id="KW-1185">Reference proteome</keyword>
<dbReference type="PROSITE" id="PS50158">
    <property type="entry name" value="ZF_CCHC"/>
    <property type="match status" value="2"/>
</dbReference>
<evidence type="ECO:0000259" key="3">
    <source>
        <dbReference type="PROSITE" id="PS50158"/>
    </source>
</evidence>
<dbReference type="SUPFAM" id="SSF57756">
    <property type="entry name" value="Retrovirus zinc finger-like domains"/>
    <property type="match status" value="1"/>
</dbReference>
<evidence type="ECO:0000313" key="4">
    <source>
        <dbReference type="EMBL" id="CAG9336090.1"/>
    </source>
</evidence>
<evidence type="ECO:0000313" key="5">
    <source>
        <dbReference type="Proteomes" id="UP001162131"/>
    </source>
</evidence>
<dbReference type="Gene3D" id="4.10.60.10">
    <property type="entry name" value="Zinc finger, CCHC-type"/>
    <property type="match status" value="1"/>
</dbReference>
<dbReference type="Proteomes" id="UP001162131">
    <property type="component" value="Unassembled WGS sequence"/>
</dbReference>
<gene>
    <name evidence="4" type="ORF">BSTOLATCC_MIC65395</name>
</gene>
<name>A0AAU9KS32_9CILI</name>
<dbReference type="EMBL" id="CAJZBQ010000063">
    <property type="protein sequence ID" value="CAG9336090.1"/>
    <property type="molecule type" value="Genomic_DNA"/>
</dbReference>
<reference evidence="4" key="1">
    <citation type="submission" date="2021-09" db="EMBL/GenBank/DDBJ databases">
        <authorList>
            <consortium name="AG Swart"/>
            <person name="Singh M."/>
            <person name="Singh A."/>
            <person name="Seah K."/>
            <person name="Emmerich C."/>
        </authorList>
    </citation>
    <scope>NUCLEOTIDE SEQUENCE</scope>
    <source>
        <strain evidence="4">ATCC30299</strain>
    </source>
</reference>
<evidence type="ECO:0000256" key="1">
    <source>
        <dbReference type="PROSITE-ProRule" id="PRU00047"/>
    </source>
</evidence>
<keyword evidence="1" id="KW-0479">Metal-binding</keyword>
<keyword evidence="1" id="KW-0863">Zinc-finger</keyword>
<accession>A0AAU9KS32</accession>
<sequence length="342" mass="40761">MADIKTRILDLIKEKQMIVKANEEQNQQIKIYEKQIAELNSINEERKSKEKFEERIEELEGECRDLRAECRDLRAECRDLRAECEALQAASAKSDKEIKILQEENRANREKSDKEIKKLSEVIAKLKKEVKRLNESKTDLLEESKSQRTMIKNFRLQDEQNQEKMSKLEEIEFKSWMREIITDLRDDLIKELSGFIDERCYGLSEVDKTANYKGIDMNEVNTCKRNYLLENYGIDTDTFERILEAKYELNYFIHNSTLMEREKVQIYLAGLPDNNELKLIYMSMARFISKREKEELQKQFPNCCRRCGDSGHRTERCQLCYFCGDYGHTQQNCPRRKYNRET</sequence>